<sequence length="521" mass="58738">MYSIFLVDDEELELEMMRDFIRWEDMGIYVAGVGINGKDAQEKIHAIQPDIVLTDVQMPLMNGLELANWVSKQYEGTQIVFLTGHDEFSYVKSALHVGAVGYLLKPLDLEEIAEVMGRVKQRCEEVRLKYKSIQMTKGKLLKELLHEQDAARREQLAAELGKLERREAVGSYTLALCSVDRGAAGGEHPGSAAAALSRLPGVAEEYFRAVRKDAVVAALQEGELAIFIEAGSEPGVSREQWGTLQQTIRGLLGLSVTLAVGSEAAEPANIARLYEQARVLKDERFFLGPGEIIFAGEVKPGYRYDTLPPFPEQEWREALQQLRGEDAEGILSEYLANVRQLRIHKPLVFEWAIDLLARLEEQLHSPGLNGHGGEPVKRAALYQSVYDCQTLQEIESAVRRAATHYLELRMERSTDKNAKLVHQVCQIIDRTYHEPITIQSLSGQVYLSPNYLRSIFRDKTGMTIHDYLTRIRLEKAKEMLADPSLKVQDIAQKIGYESTSYFISLFLKNQGVTPNEYRKNL</sequence>
<feature type="modified residue" description="4-aspartylphosphate" evidence="4">
    <location>
        <position position="55"/>
    </location>
</feature>
<dbReference type="Gene3D" id="1.10.10.60">
    <property type="entry name" value="Homeodomain-like"/>
    <property type="match status" value="2"/>
</dbReference>
<dbReference type="SMART" id="SM00448">
    <property type="entry name" value="REC"/>
    <property type="match status" value="1"/>
</dbReference>
<accession>A0ABW3SH57</accession>
<dbReference type="PROSITE" id="PS00041">
    <property type="entry name" value="HTH_ARAC_FAMILY_1"/>
    <property type="match status" value="1"/>
</dbReference>
<reference evidence="8" key="1">
    <citation type="journal article" date="2019" name="Int. J. Syst. Evol. Microbiol.">
        <title>The Global Catalogue of Microorganisms (GCM) 10K type strain sequencing project: providing services to taxonomists for standard genome sequencing and annotation.</title>
        <authorList>
            <consortium name="The Broad Institute Genomics Platform"/>
            <consortium name="The Broad Institute Genome Sequencing Center for Infectious Disease"/>
            <person name="Wu L."/>
            <person name="Ma J."/>
        </authorList>
    </citation>
    <scope>NUCLEOTIDE SEQUENCE [LARGE SCALE GENOMIC DNA]</scope>
    <source>
        <strain evidence="8">CCUG 48216</strain>
    </source>
</reference>
<dbReference type="InterPro" id="IPR018060">
    <property type="entry name" value="HTH_AraC"/>
</dbReference>
<dbReference type="InterPro" id="IPR020449">
    <property type="entry name" value="Tscrpt_reg_AraC-type_HTH"/>
</dbReference>
<protein>
    <submittedName>
        <fullName evidence="7">Response regulator</fullName>
    </submittedName>
</protein>
<dbReference type="EMBL" id="JBHTKZ010000047">
    <property type="protein sequence ID" value="MFD1183507.1"/>
    <property type="molecule type" value="Genomic_DNA"/>
</dbReference>
<dbReference type="CDD" id="cd17536">
    <property type="entry name" value="REC_YesN-like"/>
    <property type="match status" value="1"/>
</dbReference>
<evidence type="ECO:0000313" key="7">
    <source>
        <dbReference type="EMBL" id="MFD1183507.1"/>
    </source>
</evidence>
<dbReference type="SUPFAM" id="SSF52172">
    <property type="entry name" value="CheY-like"/>
    <property type="match status" value="1"/>
</dbReference>
<dbReference type="PROSITE" id="PS50110">
    <property type="entry name" value="RESPONSE_REGULATORY"/>
    <property type="match status" value="1"/>
</dbReference>
<dbReference type="Pfam" id="PF00072">
    <property type="entry name" value="Response_reg"/>
    <property type="match status" value="1"/>
</dbReference>
<dbReference type="PROSITE" id="PS01124">
    <property type="entry name" value="HTH_ARAC_FAMILY_2"/>
    <property type="match status" value="1"/>
</dbReference>
<gene>
    <name evidence="7" type="ORF">ACFQ2Z_19375</name>
</gene>
<keyword evidence="8" id="KW-1185">Reference proteome</keyword>
<dbReference type="InterPro" id="IPR001789">
    <property type="entry name" value="Sig_transdc_resp-reg_receiver"/>
</dbReference>
<dbReference type="Pfam" id="PF12833">
    <property type="entry name" value="HTH_18"/>
    <property type="match status" value="1"/>
</dbReference>
<name>A0ABW3SH57_9BACL</name>
<dbReference type="PANTHER" id="PTHR43280">
    <property type="entry name" value="ARAC-FAMILY TRANSCRIPTIONAL REGULATOR"/>
    <property type="match status" value="1"/>
</dbReference>
<evidence type="ECO:0000259" key="5">
    <source>
        <dbReference type="PROSITE" id="PS01124"/>
    </source>
</evidence>
<dbReference type="Pfam" id="PF17853">
    <property type="entry name" value="GGDEF_2"/>
    <property type="match status" value="1"/>
</dbReference>
<dbReference type="InterPro" id="IPR041522">
    <property type="entry name" value="CdaR_GGDEF"/>
</dbReference>
<keyword evidence="4" id="KW-0597">Phosphoprotein</keyword>
<dbReference type="PRINTS" id="PR00032">
    <property type="entry name" value="HTHARAC"/>
</dbReference>
<comment type="caution">
    <text evidence="7">The sequence shown here is derived from an EMBL/GenBank/DDBJ whole genome shotgun (WGS) entry which is preliminary data.</text>
</comment>
<dbReference type="Proteomes" id="UP001597211">
    <property type="component" value="Unassembled WGS sequence"/>
</dbReference>
<evidence type="ECO:0000256" key="2">
    <source>
        <dbReference type="ARBA" id="ARBA00023125"/>
    </source>
</evidence>
<organism evidence="7 8">
    <name type="scientific">Paenibacillus timonensis</name>
    <dbReference type="NCBI Taxonomy" id="225915"/>
    <lineage>
        <taxon>Bacteria</taxon>
        <taxon>Bacillati</taxon>
        <taxon>Bacillota</taxon>
        <taxon>Bacilli</taxon>
        <taxon>Bacillales</taxon>
        <taxon>Paenibacillaceae</taxon>
        <taxon>Paenibacillus</taxon>
    </lineage>
</organism>
<dbReference type="InterPro" id="IPR009057">
    <property type="entry name" value="Homeodomain-like_sf"/>
</dbReference>
<evidence type="ECO:0000313" key="8">
    <source>
        <dbReference type="Proteomes" id="UP001597211"/>
    </source>
</evidence>
<feature type="domain" description="Response regulatory" evidence="6">
    <location>
        <begin position="3"/>
        <end position="120"/>
    </location>
</feature>
<keyword evidence="2" id="KW-0238">DNA-binding</keyword>
<feature type="domain" description="HTH araC/xylS-type" evidence="5">
    <location>
        <begin position="422"/>
        <end position="520"/>
    </location>
</feature>
<dbReference type="SMART" id="SM00342">
    <property type="entry name" value="HTH_ARAC"/>
    <property type="match status" value="1"/>
</dbReference>
<proteinExistence type="predicted"/>
<dbReference type="InterPro" id="IPR018062">
    <property type="entry name" value="HTH_AraC-typ_CS"/>
</dbReference>
<keyword evidence="1" id="KW-0805">Transcription regulation</keyword>
<evidence type="ECO:0000256" key="4">
    <source>
        <dbReference type="PROSITE-ProRule" id="PRU00169"/>
    </source>
</evidence>
<evidence type="ECO:0000256" key="3">
    <source>
        <dbReference type="ARBA" id="ARBA00023163"/>
    </source>
</evidence>
<dbReference type="SUPFAM" id="SSF46689">
    <property type="entry name" value="Homeodomain-like"/>
    <property type="match status" value="2"/>
</dbReference>
<evidence type="ECO:0000256" key="1">
    <source>
        <dbReference type="ARBA" id="ARBA00023015"/>
    </source>
</evidence>
<dbReference type="Gene3D" id="3.40.50.2300">
    <property type="match status" value="1"/>
</dbReference>
<evidence type="ECO:0000259" key="6">
    <source>
        <dbReference type="PROSITE" id="PS50110"/>
    </source>
</evidence>
<dbReference type="RefSeq" id="WP_240270634.1">
    <property type="nucleotide sequence ID" value="NZ_JAKSXN010000051.1"/>
</dbReference>
<dbReference type="PANTHER" id="PTHR43280:SF10">
    <property type="entry name" value="REGULATORY PROTEIN POCR"/>
    <property type="match status" value="1"/>
</dbReference>
<dbReference type="InterPro" id="IPR011006">
    <property type="entry name" value="CheY-like_superfamily"/>
</dbReference>
<keyword evidence="3" id="KW-0804">Transcription</keyword>